<gene>
    <name evidence="2" type="ORF">OXX778_LOCUS22678</name>
</gene>
<dbReference type="Proteomes" id="UP000663879">
    <property type="component" value="Unassembled WGS sequence"/>
</dbReference>
<name>A0A814RQ47_9BILA</name>
<keyword evidence="3" id="KW-1185">Reference proteome</keyword>
<protein>
    <submittedName>
        <fullName evidence="2">Uncharacterized protein</fullName>
    </submittedName>
</protein>
<dbReference type="AlphaFoldDB" id="A0A814RQ47"/>
<organism evidence="2 3">
    <name type="scientific">Brachionus calyciflorus</name>
    <dbReference type="NCBI Taxonomy" id="104777"/>
    <lineage>
        <taxon>Eukaryota</taxon>
        <taxon>Metazoa</taxon>
        <taxon>Spiralia</taxon>
        <taxon>Gnathifera</taxon>
        <taxon>Rotifera</taxon>
        <taxon>Eurotatoria</taxon>
        <taxon>Monogononta</taxon>
        <taxon>Pseudotrocha</taxon>
        <taxon>Ploima</taxon>
        <taxon>Brachionidae</taxon>
        <taxon>Brachionus</taxon>
    </lineage>
</organism>
<reference evidence="2" key="1">
    <citation type="submission" date="2021-02" db="EMBL/GenBank/DDBJ databases">
        <authorList>
            <person name="Nowell W R."/>
        </authorList>
    </citation>
    <scope>NUCLEOTIDE SEQUENCE</scope>
    <source>
        <strain evidence="2">Ploen Becks lab</strain>
    </source>
</reference>
<feature type="region of interest" description="Disordered" evidence="1">
    <location>
        <begin position="51"/>
        <end position="77"/>
    </location>
</feature>
<evidence type="ECO:0000313" key="3">
    <source>
        <dbReference type="Proteomes" id="UP000663879"/>
    </source>
</evidence>
<proteinExistence type="predicted"/>
<comment type="caution">
    <text evidence="2">The sequence shown here is derived from an EMBL/GenBank/DDBJ whole genome shotgun (WGS) entry which is preliminary data.</text>
</comment>
<dbReference type="EMBL" id="CAJNOC010010015">
    <property type="protein sequence ID" value="CAF1135694.1"/>
    <property type="molecule type" value="Genomic_DNA"/>
</dbReference>
<evidence type="ECO:0000256" key="1">
    <source>
        <dbReference type="SAM" id="MobiDB-lite"/>
    </source>
</evidence>
<sequence length="77" mass="9196">MKSNKRILEIESDISYYEEEQLAHEHWFKPNPITLQDDRVGLKSKKDFVLIKENKNQKKTKLNNQTSKKAPKKKPDR</sequence>
<evidence type="ECO:0000313" key="2">
    <source>
        <dbReference type="EMBL" id="CAF1135694.1"/>
    </source>
</evidence>
<accession>A0A814RQ47</accession>